<keyword evidence="1" id="KW-0812">Transmembrane</keyword>
<accession>X0SHC9</accession>
<evidence type="ECO:0000313" key="3">
    <source>
        <dbReference type="EMBL" id="GAF74496.1"/>
    </source>
</evidence>
<evidence type="ECO:0000256" key="1">
    <source>
        <dbReference type="SAM" id="Phobius"/>
    </source>
</evidence>
<dbReference type="EMBL" id="BARS01008139">
    <property type="protein sequence ID" value="GAF74496.1"/>
    <property type="molecule type" value="Genomic_DNA"/>
</dbReference>
<dbReference type="PANTHER" id="PTHR48090">
    <property type="entry name" value="UNDECAPRENYL-PHOSPHATE 4-DEOXY-4-FORMAMIDO-L-ARABINOSE TRANSFERASE-RELATED"/>
    <property type="match status" value="1"/>
</dbReference>
<name>X0SHC9_9ZZZZ</name>
<comment type="caution">
    <text evidence="3">The sequence shown here is derived from an EMBL/GenBank/DDBJ whole genome shotgun (WGS) entry which is preliminary data.</text>
</comment>
<feature type="transmembrane region" description="Helical" evidence="1">
    <location>
        <begin position="210"/>
        <end position="230"/>
    </location>
</feature>
<proteinExistence type="predicted"/>
<reference evidence="3" key="1">
    <citation type="journal article" date="2014" name="Front. Microbiol.">
        <title>High frequency of phylogenetically diverse reductive dehalogenase-homologous genes in deep subseafloor sedimentary metagenomes.</title>
        <authorList>
            <person name="Kawai M."/>
            <person name="Futagami T."/>
            <person name="Toyoda A."/>
            <person name="Takaki Y."/>
            <person name="Nishi S."/>
            <person name="Hori S."/>
            <person name="Arai W."/>
            <person name="Tsubouchi T."/>
            <person name="Morono Y."/>
            <person name="Uchiyama I."/>
            <person name="Ito T."/>
            <person name="Fujiyama A."/>
            <person name="Inagaki F."/>
            <person name="Takami H."/>
        </authorList>
    </citation>
    <scope>NUCLEOTIDE SEQUENCE</scope>
    <source>
        <strain evidence="3">Expedition CK06-06</strain>
    </source>
</reference>
<dbReference type="Gene3D" id="3.90.550.10">
    <property type="entry name" value="Spore Coat Polysaccharide Biosynthesis Protein SpsA, Chain A"/>
    <property type="match status" value="1"/>
</dbReference>
<dbReference type="SUPFAM" id="SSF53448">
    <property type="entry name" value="Nucleotide-diphospho-sugar transferases"/>
    <property type="match status" value="1"/>
</dbReference>
<dbReference type="InterPro" id="IPR029044">
    <property type="entry name" value="Nucleotide-diphossugar_trans"/>
</dbReference>
<feature type="transmembrane region" description="Helical" evidence="1">
    <location>
        <begin position="174"/>
        <end position="198"/>
    </location>
</feature>
<evidence type="ECO:0000259" key="2">
    <source>
        <dbReference type="Pfam" id="PF00535"/>
    </source>
</evidence>
<organism evidence="3">
    <name type="scientific">marine sediment metagenome</name>
    <dbReference type="NCBI Taxonomy" id="412755"/>
    <lineage>
        <taxon>unclassified sequences</taxon>
        <taxon>metagenomes</taxon>
        <taxon>ecological metagenomes</taxon>
    </lineage>
</organism>
<keyword evidence="1" id="KW-0472">Membrane</keyword>
<feature type="domain" description="Glycosyltransferase 2-like" evidence="2">
    <location>
        <begin position="22"/>
        <end position="105"/>
    </location>
</feature>
<dbReference type="InterPro" id="IPR050256">
    <property type="entry name" value="Glycosyltransferase_2"/>
</dbReference>
<keyword evidence="1" id="KW-1133">Transmembrane helix</keyword>
<dbReference type="AlphaFoldDB" id="X0SHC9"/>
<dbReference type="PANTHER" id="PTHR48090:SF7">
    <property type="entry name" value="RFBJ PROTEIN"/>
    <property type="match status" value="1"/>
</dbReference>
<protein>
    <recommendedName>
        <fullName evidence="2">Glycosyltransferase 2-like domain-containing protein</fullName>
    </recommendedName>
</protein>
<sequence length="255" mass="28432">HVHNLGLAITFRDALDGALDMGADIIVNIDADGQYDPQEISKLIAPVVDDNADIVLGSRFAGYIEEMPMSKKLGNKIATKVASRAAGKHFSDAQTGFRAFSKDAAMRLNIMSDFTYTQETLVQAVNKNLRISEVPVNFYKREGESRLFPNVWNYSKRGGSTLIRTYLYHKPLKTFLILGGLVFVAGFMLGLRVLLHYLTTSRVTPLLPSSVFAAVLLIVGFQVIILGLVADLIRRNQNVQEEILYRLKKDRNAKK</sequence>
<dbReference type="InterPro" id="IPR001173">
    <property type="entry name" value="Glyco_trans_2-like"/>
</dbReference>
<dbReference type="Pfam" id="PF00535">
    <property type="entry name" value="Glycos_transf_2"/>
    <property type="match status" value="1"/>
</dbReference>
<gene>
    <name evidence="3" type="ORF">S01H1_15581</name>
</gene>
<feature type="non-terminal residue" evidence="3">
    <location>
        <position position="1"/>
    </location>
</feature>
<dbReference type="CDD" id="cd04179">
    <property type="entry name" value="DPM_DPG-synthase_like"/>
    <property type="match status" value="1"/>
</dbReference>